<keyword evidence="4" id="KW-1185">Reference proteome</keyword>
<protein>
    <submittedName>
        <fullName evidence="3">Uncharacterized protein</fullName>
    </submittedName>
</protein>
<evidence type="ECO:0000313" key="3">
    <source>
        <dbReference type="EMBL" id="EYC07843.1"/>
    </source>
</evidence>
<proteinExistence type="predicted"/>
<dbReference type="EMBL" id="JARK01001404">
    <property type="protein sequence ID" value="EYC07843.1"/>
    <property type="molecule type" value="Genomic_DNA"/>
</dbReference>
<organism evidence="3 4">
    <name type="scientific">Ancylostoma ceylanicum</name>
    <dbReference type="NCBI Taxonomy" id="53326"/>
    <lineage>
        <taxon>Eukaryota</taxon>
        <taxon>Metazoa</taxon>
        <taxon>Ecdysozoa</taxon>
        <taxon>Nematoda</taxon>
        <taxon>Chromadorea</taxon>
        <taxon>Rhabditida</taxon>
        <taxon>Rhabditina</taxon>
        <taxon>Rhabditomorpha</taxon>
        <taxon>Strongyloidea</taxon>
        <taxon>Ancylostomatidae</taxon>
        <taxon>Ancylostomatinae</taxon>
        <taxon>Ancylostoma</taxon>
    </lineage>
</organism>
<feature type="chain" id="PRO_5001491737" evidence="2">
    <location>
        <begin position="31"/>
        <end position="70"/>
    </location>
</feature>
<accession>A0A016TZQ2</accession>
<feature type="compositionally biased region" description="Polar residues" evidence="1">
    <location>
        <begin position="36"/>
        <end position="51"/>
    </location>
</feature>
<keyword evidence="2" id="KW-0732">Signal</keyword>
<reference evidence="4" key="1">
    <citation type="journal article" date="2015" name="Nat. Genet.">
        <title>The genome and transcriptome of the zoonotic hookworm Ancylostoma ceylanicum identify infection-specific gene families.</title>
        <authorList>
            <person name="Schwarz E.M."/>
            <person name="Hu Y."/>
            <person name="Antoshechkin I."/>
            <person name="Miller M.M."/>
            <person name="Sternberg P.W."/>
            <person name="Aroian R.V."/>
        </authorList>
    </citation>
    <scope>NUCLEOTIDE SEQUENCE</scope>
    <source>
        <strain evidence="4">HY135</strain>
    </source>
</reference>
<dbReference type="Proteomes" id="UP000024635">
    <property type="component" value="Unassembled WGS sequence"/>
</dbReference>
<evidence type="ECO:0000256" key="2">
    <source>
        <dbReference type="SAM" id="SignalP"/>
    </source>
</evidence>
<evidence type="ECO:0000256" key="1">
    <source>
        <dbReference type="SAM" id="MobiDB-lite"/>
    </source>
</evidence>
<evidence type="ECO:0000313" key="4">
    <source>
        <dbReference type="Proteomes" id="UP000024635"/>
    </source>
</evidence>
<feature type="region of interest" description="Disordered" evidence="1">
    <location>
        <begin position="36"/>
        <end position="58"/>
    </location>
</feature>
<dbReference type="AlphaFoldDB" id="A0A016TZQ2"/>
<feature type="signal peptide" evidence="2">
    <location>
        <begin position="1"/>
        <end position="30"/>
    </location>
</feature>
<sequence>MTSSTHTMYHSLTLKLAIVLVTTSFLSTKAISTQEKQQDIATTRSKTTSKSDLPPTAPELLRAPNIIVPL</sequence>
<gene>
    <name evidence="3" type="primary">Acey_s0068.g162</name>
    <name evidence="3" type="ORF">Y032_0068g162</name>
</gene>
<name>A0A016TZQ2_9BILA</name>
<comment type="caution">
    <text evidence="3">The sequence shown here is derived from an EMBL/GenBank/DDBJ whole genome shotgun (WGS) entry which is preliminary data.</text>
</comment>